<keyword evidence="2" id="KW-0805">Transcription regulation</keyword>
<dbReference type="InterPro" id="IPR014284">
    <property type="entry name" value="RNA_pol_sigma-70_dom"/>
</dbReference>
<dbReference type="Gene3D" id="1.10.10.10">
    <property type="entry name" value="Winged helix-like DNA-binding domain superfamily/Winged helix DNA-binding domain"/>
    <property type="match status" value="1"/>
</dbReference>
<dbReference type="InterPro" id="IPR039425">
    <property type="entry name" value="RNA_pol_sigma-70-like"/>
</dbReference>
<keyword evidence="4" id="KW-0804">Transcription</keyword>
<evidence type="ECO:0000259" key="5">
    <source>
        <dbReference type="Pfam" id="PF04542"/>
    </source>
</evidence>
<keyword evidence="8" id="KW-1185">Reference proteome</keyword>
<evidence type="ECO:0000256" key="1">
    <source>
        <dbReference type="ARBA" id="ARBA00010641"/>
    </source>
</evidence>
<dbReference type="Proteomes" id="UP001431776">
    <property type="component" value="Unassembled WGS sequence"/>
</dbReference>
<dbReference type="InterPro" id="IPR013249">
    <property type="entry name" value="RNA_pol_sigma70_r4_t2"/>
</dbReference>
<evidence type="ECO:0000256" key="2">
    <source>
        <dbReference type="ARBA" id="ARBA00023015"/>
    </source>
</evidence>
<evidence type="ECO:0000313" key="7">
    <source>
        <dbReference type="EMBL" id="MDI6448974.1"/>
    </source>
</evidence>
<accession>A0AAW6TZX2</accession>
<evidence type="ECO:0000259" key="6">
    <source>
        <dbReference type="Pfam" id="PF08281"/>
    </source>
</evidence>
<keyword evidence="3" id="KW-0731">Sigma factor</keyword>
<dbReference type="InterPro" id="IPR036388">
    <property type="entry name" value="WH-like_DNA-bd_sf"/>
</dbReference>
<dbReference type="PANTHER" id="PTHR43133:SF51">
    <property type="entry name" value="RNA POLYMERASE SIGMA FACTOR"/>
    <property type="match status" value="1"/>
</dbReference>
<sequence>MELEKDSYYVERCLDGHPDDFRHLVRRYQPVLLAHLAGKLGSRDRAEEAAQETLVRAYFNMSRLRSPQKFLSWLLGIGERVAKEQQRKESVRRQRELVRVSSQEAAEPELSEDCGLEAAVAALREPYRQVILLRYYSTLSCARIADQLEMPLGTVTKTLSRAYVLLRQAMQQRQQIHEVQ</sequence>
<dbReference type="SUPFAM" id="SSF88946">
    <property type="entry name" value="Sigma2 domain of RNA polymerase sigma factors"/>
    <property type="match status" value="1"/>
</dbReference>
<feature type="domain" description="RNA polymerase sigma-70 region 2" evidence="5">
    <location>
        <begin position="24"/>
        <end position="90"/>
    </location>
</feature>
<evidence type="ECO:0000256" key="4">
    <source>
        <dbReference type="ARBA" id="ARBA00023163"/>
    </source>
</evidence>
<dbReference type="InterPro" id="IPR007627">
    <property type="entry name" value="RNA_pol_sigma70_r2"/>
</dbReference>
<dbReference type="GO" id="GO:0003677">
    <property type="term" value="F:DNA binding"/>
    <property type="evidence" value="ECO:0007669"/>
    <property type="project" value="InterPro"/>
</dbReference>
<dbReference type="NCBIfam" id="TIGR02937">
    <property type="entry name" value="sigma70-ECF"/>
    <property type="match status" value="1"/>
</dbReference>
<dbReference type="GO" id="GO:0016987">
    <property type="term" value="F:sigma factor activity"/>
    <property type="evidence" value="ECO:0007669"/>
    <property type="project" value="UniProtKB-KW"/>
</dbReference>
<gene>
    <name evidence="7" type="ORF">QJ522_07940</name>
</gene>
<proteinExistence type="inferred from homology"/>
<evidence type="ECO:0000313" key="8">
    <source>
        <dbReference type="Proteomes" id="UP001431776"/>
    </source>
</evidence>
<dbReference type="RefSeq" id="WP_349244383.1">
    <property type="nucleotide sequence ID" value="NZ_JASCXX010000007.1"/>
</dbReference>
<comment type="similarity">
    <text evidence="1">Belongs to the sigma-70 factor family. ECF subfamily.</text>
</comment>
<dbReference type="PANTHER" id="PTHR43133">
    <property type="entry name" value="RNA POLYMERASE ECF-TYPE SIGMA FACTO"/>
    <property type="match status" value="1"/>
</dbReference>
<comment type="caution">
    <text evidence="7">The sequence shown here is derived from an EMBL/GenBank/DDBJ whole genome shotgun (WGS) entry which is preliminary data.</text>
</comment>
<dbReference type="SUPFAM" id="SSF88659">
    <property type="entry name" value="Sigma3 and sigma4 domains of RNA polymerase sigma factors"/>
    <property type="match status" value="1"/>
</dbReference>
<dbReference type="GO" id="GO:0006352">
    <property type="term" value="P:DNA-templated transcription initiation"/>
    <property type="evidence" value="ECO:0007669"/>
    <property type="project" value="InterPro"/>
</dbReference>
<protein>
    <submittedName>
        <fullName evidence="7">RNA polymerase sigma factor</fullName>
    </submittedName>
</protein>
<evidence type="ECO:0000256" key="3">
    <source>
        <dbReference type="ARBA" id="ARBA00023082"/>
    </source>
</evidence>
<feature type="domain" description="RNA polymerase sigma factor 70 region 4 type 2" evidence="6">
    <location>
        <begin position="116"/>
        <end position="163"/>
    </location>
</feature>
<organism evidence="7 8">
    <name type="scientific">Anaerobaca lacustris</name>
    <dbReference type="NCBI Taxonomy" id="3044600"/>
    <lineage>
        <taxon>Bacteria</taxon>
        <taxon>Pseudomonadati</taxon>
        <taxon>Planctomycetota</taxon>
        <taxon>Phycisphaerae</taxon>
        <taxon>Sedimentisphaerales</taxon>
        <taxon>Anaerobacaceae</taxon>
        <taxon>Anaerobaca</taxon>
    </lineage>
</organism>
<reference evidence="7" key="1">
    <citation type="submission" date="2023-05" db="EMBL/GenBank/DDBJ databases">
        <title>Anaerotaeda fermentans gen. nov., sp. nov., a novel anaerobic planctomycete of the new family within the order Sedimentisphaerales isolated from Taman Peninsula, Russia.</title>
        <authorList>
            <person name="Khomyakova M.A."/>
            <person name="Merkel A.Y."/>
            <person name="Slobodkin A.I."/>
        </authorList>
    </citation>
    <scope>NUCLEOTIDE SEQUENCE</scope>
    <source>
        <strain evidence="7">M17dextr</strain>
    </source>
</reference>
<dbReference type="Gene3D" id="1.10.1740.10">
    <property type="match status" value="1"/>
</dbReference>
<dbReference type="EMBL" id="JASCXX010000007">
    <property type="protein sequence ID" value="MDI6448974.1"/>
    <property type="molecule type" value="Genomic_DNA"/>
</dbReference>
<name>A0AAW6TZX2_9BACT</name>
<dbReference type="AlphaFoldDB" id="A0AAW6TZX2"/>
<dbReference type="InterPro" id="IPR013325">
    <property type="entry name" value="RNA_pol_sigma_r2"/>
</dbReference>
<dbReference type="Pfam" id="PF08281">
    <property type="entry name" value="Sigma70_r4_2"/>
    <property type="match status" value="1"/>
</dbReference>
<dbReference type="InterPro" id="IPR013324">
    <property type="entry name" value="RNA_pol_sigma_r3/r4-like"/>
</dbReference>
<dbReference type="Pfam" id="PF04542">
    <property type="entry name" value="Sigma70_r2"/>
    <property type="match status" value="1"/>
</dbReference>